<evidence type="ECO:0000313" key="3">
    <source>
        <dbReference type="Proteomes" id="UP001201812"/>
    </source>
</evidence>
<accession>A0AAD4R7K6</accession>
<gene>
    <name evidence="2" type="ORF">DdX_04244</name>
</gene>
<dbReference type="AlphaFoldDB" id="A0AAD4R7K6"/>
<name>A0AAD4R7K6_9BILA</name>
<keyword evidence="3" id="KW-1185">Reference proteome</keyword>
<dbReference type="Proteomes" id="UP001201812">
    <property type="component" value="Unassembled WGS sequence"/>
</dbReference>
<organism evidence="2 3">
    <name type="scientific">Ditylenchus destructor</name>
    <dbReference type="NCBI Taxonomy" id="166010"/>
    <lineage>
        <taxon>Eukaryota</taxon>
        <taxon>Metazoa</taxon>
        <taxon>Ecdysozoa</taxon>
        <taxon>Nematoda</taxon>
        <taxon>Chromadorea</taxon>
        <taxon>Rhabditida</taxon>
        <taxon>Tylenchina</taxon>
        <taxon>Tylenchomorpha</taxon>
        <taxon>Sphaerularioidea</taxon>
        <taxon>Anguinidae</taxon>
        <taxon>Anguininae</taxon>
        <taxon>Ditylenchus</taxon>
    </lineage>
</organism>
<protein>
    <submittedName>
        <fullName evidence="2">Uncharacterized protein</fullName>
    </submittedName>
</protein>
<reference evidence="2" key="1">
    <citation type="submission" date="2022-01" db="EMBL/GenBank/DDBJ databases">
        <title>Genome Sequence Resource for Two Populations of Ditylenchus destructor, the Migratory Endoparasitic Phytonematode.</title>
        <authorList>
            <person name="Zhang H."/>
            <person name="Lin R."/>
            <person name="Xie B."/>
        </authorList>
    </citation>
    <scope>NUCLEOTIDE SEQUENCE</scope>
    <source>
        <strain evidence="2">BazhouSP</strain>
    </source>
</reference>
<evidence type="ECO:0000256" key="1">
    <source>
        <dbReference type="SAM" id="SignalP"/>
    </source>
</evidence>
<keyword evidence="1" id="KW-0732">Signal</keyword>
<comment type="caution">
    <text evidence="2">The sequence shown here is derived from an EMBL/GenBank/DDBJ whole genome shotgun (WGS) entry which is preliminary data.</text>
</comment>
<dbReference type="EMBL" id="JAKKPZ010000004">
    <property type="protein sequence ID" value="KAI1721954.1"/>
    <property type="molecule type" value="Genomic_DNA"/>
</dbReference>
<evidence type="ECO:0000313" key="2">
    <source>
        <dbReference type="EMBL" id="KAI1721954.1"/>
    </source>
</evidence>
<sequence>MFPSAFVSISILFSATCFWYVKADNNEKIRKQWMNVDRQATVKVYLGHFKVFVDYVLLNGKSKNGYSLFTLNAPRVITVQPIKSGTIPAGRKRIYDQLLYNAFRENDHIQYIGTVMKWNSEADIDQYVMDNFGTRSSTYRKQELSHWKKLFNGIRKVYGTLICGQVADLAITTFAEYRVLVAPPANAAGNSDLATLLSENDDVLNYIAGKLDALNKLTGNGVADLVRNEELPTAWTAATLDLTYIKNDIRIPNMPKIEIPRK</sequence>
<feature type="signal peptide" evidence="1">
    <location>
        <begin position="1"/>
        <end position="23"/>
    </location>
</feature>
<feature type="chain" id="PRO_5042113608" evidence="1">
    <location>
        <begin position="24"/>
        <end position="262"/>
    </location>
</feature>
<proteinExistence type="predicted"/>